<dbReference type="Pfam" id="PF04264">
    <property type="entry name" value="YceI"/>
    <property type="match status" value="1"/>
</dbReference>
<accession>A0A4V3GKR4</accession>
<dbReference type="AlphaFoldDB" id="A0A4V3GKR4"/>
<reference evidence="3 4" key="1">
    <citation type="submission" date="2019-03" db="EMBL/GenBank/DDBJ databases">
        <title>Genomic Encyclopedia of Type Strains, Phase IV (KMG-IV): sequencing the most valuable type-strain genomes for metagenomic binning, comparative biology and taxonomic classification.</title>
        <authorList>
            <person name="Goeker M."/>
        </authorList>
    </citation>
    <scope>NUCLEOTIDE SEQUENCE [LARGE SCALE GENOMIC DNA]</scope>
    <source>
        <strain evidence="3 4">DSM 100059</strain>
    </source>
</reference>
<gene>
    <name evidence="3" type="ORF">EDB95_4548</name>
</gene>
<proteinExistence type="predicted"/>
<keyword evidence="4" id="KW-1185">Reference proteome</keyword>
<evidence type="ECO:0000313" key="4">
    <source>
        <dbReference type="Proteomes" id="UP000294498"/>
    </source>
</evidence>
<organism evidence="3 4">
    <name type="scientific">Dinghuibacter silviterrae</name>
    <dbReference type="NCBI Taxonomy" id="1539049"/>
    <lineage>
        <taxon>Bacteria</taxon>
        <taxon>Pseudomonadati</taxon>
        <taxon>Bacteroidota</taxon>
        <taxon>Chitinophagia</taxon>
        <taxon>Chitinophagales</taxon>
        <taxon>Chitinophagaceae</taxon>
        <taxon>Dinghuibacter</taxon>
    </lineage>
</organism>
<dbReference type="EMBL" id="SODV01000002">
    <property type="protein sequence ID" value="TDW96712.1"/>
    <property type="molecule type" value="Genomic_DNA"/>
</dbReference>
<protein>
    <submittedName>
        <fullName evidence="3">YceI-like domain-containing protein</fullName>
    </submittedName>
</protein>
<dbReference type="Gene3D" id="2.40.128.110">
    <property type="entry name" value="Lipid/polyisoprenoid-binding, YceI-like"/>
    <property type="match status" value="1"/>
</dbReference>
<evidence type="ECO:0000259" key="2">
    <source>
        <dbReference type="Pfam" id="PF04264"/>
    </source>
</evidence>
<evidence type="ECO:0000313" key="3">
    <source>
        <dbReference type="EMBL" id="TDW96712.1"/>
    </source>
</evidence>
<dbReference type="RefSeq" id="WP_133997630.1">
    <property type="nucleotide sequence ID" value="NZ_SODV01000002.1"/>
</dbReference>
<evidence type="ECO:0000256" key="1">
    <source>
        <dbReference type="SAM" id="SignalP"/>
    </source>
</evidence>
<keyword evidence="1" id="KW-0732">Signal</keyword>
<name>A0A4V3GKR4_9BACT</name>
<dbReference type="InterPro" id="IPR036761">
    <property type="entry name" value="TTHA0802/YceI-like_sf"/>
</dbReference>
<sequence>MYPRLSLFLVLLLPGIFASAQSRYTGTATELVISGTSTLHDWTMKSIQSSCFATLNVDPAGQVSALNTLSFSTPATALKSDHSGMDNNAYKALKTDQNPTITYTLSSVSVAGGKGGSTVTCKGKLTIAGSTRDEDVVAFCKTNPDNTITVTGTKKISMRDFQIDPPTFAFGTVRTGNDIVLTFHLTLKKA</sequence>
<dbReference type="OrthoDB" id="9794147at2"/>
<feature type="domain" description="Lipid/polyisoprenoid-binding YceI-like" evidence="2">
    <location>
        <begin position="54"/>
        <end position="186"/>
    </location>
</feature>
<dbReference type="SUPFAM" id="SSF101874">
    <property type="entry name" value="YceI-like"/>
    <property type="match status" value="1"/>
</dbReference>
<dbReference type="InterPro" id="IPR007372">
    <property type="entry name" value="Lipid/polyisoprenoid-bd_YceI"/>
</dbReference>
<feature type="signal peptide" evidence="1">
    <location>
        <begin position="1"/>
        <end position="20"/>
    </location>
</feature>
<comment type="caution">
    <text evidence="3">The sequence shown here is derived from an EMBL/GenBank/DDBJ whole genome shotgun (WGS) entry which is preliminary data.</text>
</comment>
<feature type="chain" id="PRO_5020441885" evidence="1">
    <location>
        <begin position="21"/>
        <end position="190"/>
    </location>
</feature>
<dbReference type="Proteomes" id="UP000294498">
    <property type="component" value="Unassembled WGS sequence"/>
</dbReference>